<dbReference type="PANTHER" id="PTHR11934">
    <property type="entry name" value="RIBOSE-5-PHOSPHATE ISOMERASE"/>
    <property type="match status" value="1"/>
</dbReference>
<organism evidence="7 8">
    <name type="scientific">Protea cynaroides</name>
    <dbReference type="NCBI Taxonomy" id="273540"/>
    <lineage>
        <taxon>Eukaryota</taxon>
        <taxon>Viridiplantae</taxon>
        <taxon>Streptophyta</taxon>
        <taxon>Embryophyta</taxon>
        <taxon>Tracheophyta</taxon>
        <taxon>Spermatophyta</taxon>
        <taxon>Magnoliopsida</taxon>
        <taxon>Proteales</taxon>
        <taxon>Proteaceae</taxon>
        <taxon>Protea</taxon>
    </lineage>
</organism>
<dbReference type="SUPFAM" id="SSF75445">
    <property type="entry name" value="D-ribose-5-phosphate isomerase (RpiA), lid domain"/>
    <property type="match status" value="1"/>
</dbReference>
<dbReference type="OrthoDB" id="747268at2759"/>
<gene>
    <name evidence="7" type="ORF">NE237_004041</name>
</gene>
<dbReference type="InterPro" id="IPR037171">
    <property type="entry name" value="NagB/RpiA_transferase-like"/>
</dbReference>
<dbReference type="NCBIfam" id="NF001924">
    <property type="entry name" value="PRK00702.1"/>
    <property type="match status" value="1"/>
</dbReference>
<evidence type="ECO:0000256" key="3">
    <source>
        <dbReference type="ARBA" id="ARBA00008088"/>
    </source>
</evidence>
<evidence type="ECO:0000256" key="1">
    <source>
        <dbReference type="ARBA" id="ARBA00001713"/>
    </source>
</evidence>
<dbReference type="EC" id="5.3.1.6" evidence="4"/>
<comment type="similarity">
    <text evidence="3">Belongs to the ribose 5-phosphate isomerase family.</text>
</comment>
<dbReference type="NCBIfam" id="TIGR00021">
    <property type="entry name" value="rpiA"/>
    <property type="match status" value="1"/>
</dbReference>
<dbReference type="GO" id="GO:0009052">
    <property type="term" value="P:pentose-phosphate shunt, non-oxidative branch"/>
    <property type="evidence" value="ECO:0007669"/>
    <property type="project" value="InterPro"/>
</dbReference>
<evidence type="ECO:0000256" key="4">
    <source>
        <dbReference type="ARBA" id="ARBA00011959"/>
    </source>
</evidence>
<name>A0A9Q0KI23_9MAGN</name>
<dbReference type="SUPFAM" id="SSF100950">
    <property type="entry name" value="NagB/RpiA/CoA transferase-like"/>
    <property type="match status" value="1"/>
</dbReference>
<dbReference type="Gene3D" id="3.30.70.260">
    <property type="match status" value="1"/>
</dbReference>
<keyword evidence="8" id="KW-1185">Reference proteome</keyword>
<dbReference type="PANTHER" id="PTHR11934:SF0">
    <property type="entry name" value="RIBOSE-5-PHOSPHATE ISOMERASE"/>
    <property type="match status" value="1"/>
</dbReference>
<dbReference type="EMBL" id="JAMYWD010000005">
    <property type="protein sequence ID" value="KAJ4970942.1"/>
    <property type="molecule type" value="Genomic_DNA"/>
</dbReference>
<reference evidence="7" key="1">
    <citation type="journal article" date="2023" name="Plant J.">
        <title>The genome of the king protea, Protea cynaroides.</title>
        <authorList>
            <person name="Chang J."/>
            <person name="Duong T.A."/>
            <person name="Schoeman C."/>
            <person name="Ma X."/>
            <person name="Roodt D."/>
            <person name="Barker N."/>
            <person name="Li Z."/>
            <person name="Van de Peer Y."/>
            <person name="Mizrachi E."/>
        </authorList>
    </citation>
    <scope>NUCLEOTIDE SEQUENCE</scope>
    <source>
        <tissue evidence="7">Young leaves</tissue>
    </source>
</reference>
<evidence type="ECO:0000313" key="7">
    <source>
        <dbReference type="EMBL" id="KAJ4970942.1"/>
    </source>
</evidence>
<dbReference type="InterPro" id="IPR020672">
    <property type="entry name" value="Ribose5P_isomerase_typA_subgr"/>
</dbReference>
<dbReference type="CDD" id="cd01398">
    <property type="entry name" value="RPI_A"/>
    <property type="match status" value="1"/>
</dbReference>
<dbReference type="Pfam" id="PF06026">
    <property type="entry name" value="Rib_5-P_isom_A"/>
    <property type="match status" value="1"/>
</dbReference>
<comment type="caution">
    <text evidence="7">The sequence shown here is derived from an EMBL/GenBank/DDBJ whole genome shotgun (WGS) entry which is preliminary data.</text>
</comment>
<dbReference type="GO" id="GO:0004751">
    <property type="term" value="F:ribose-5-phosphate isomerase activity"/>
    <property type="evidence" value="ECO:0007669"/>
    <property type="project" value="UniProtKB-EC"/>
</dbReference>
<accession>A0A9Q0KI23</accession>
<dbReference type="GO" id="GO:0005737">
    <property type="term" value="C:cytoplasm"/>
    <property type="evidence" value="ECO:0007669"/>
    <property type="project" value="TreeGrafter"/>
</dbReference>
<dbReference type="InterPro" id="IPR004788">
    <property type="entry name" value="Ribose5P_isomerase_type_A"/>
</dbReference>
<evidence type="ECO:0000313" key="8">
    <source>
        <dbReference type="Proteomes" id="UP001141806"/>
    </source>
</evidence>
<dbReference type="FunFam" id="3.30.70.260:FF:000018">
    <property type="entry name" value="Ribose-5-phosphate isomerase A"/>
    <property type="match status" value="1"/>
</dbReference>
<protein>
    <recommendedName>
        <fullName evidence="4">ribose-5-phosphate isomerase</fullName>
        <ecNumber evidence="4">5.3.1.6</ecNumber>
    </recommendedName>
    <alternativeName>
        <fullName evidence="6">Phosphoriboisomerase</fullName>
    </alternativeName>
</protein>
<proteinExistence type="inferred from homology"/>
<dbReference type="HAMAP" id="MF_00170">
    <property type="entry name" value="Rib_5P_isom_A"/>
    <property type="match status" value="1"/>
</dbReference>
<comment type="pathway">
    <text evidence="2">Carbohydrate degradation; pentose phosphate pathway; D-ribose 5-phosphate from D-ribulose 5-phosphate (non-oxidative stage): step 1/1.</text>
</comment>
<dbReference type="Gene3D" id="3.40.50.1360">
    <property type="match status" value="1"/>
</dbReference>
<dbReference type="GO" id="GO:0006014">
    <property type="term" value="P:D-ribose metabolic process"/>
    <property type="evidence" value="ECO:0007669"/>
    <property type="project" value="TreeGrafter"/>
</dbReference>
<dbReference type="Proteomes" id="UP001141806">
    <property type="component" value="Unassembled WGS sequence"/>
</dbReference>
<evidence type="ECO:0000256" key="6">
    <source>
        <dbReference type="ARBA" id="ARBA00029734"/>
    </source>
</evidence>
<evidence type="ECO:0000256" key="5">
    <source>
        <dbReference type="ARBA" id="ARBA00023235"/>
    </source>
</evidence>
<dbReference type="FunFam" id="3.40.50.1360:FF:000001">
    <property type="entry name" value="Ribose-5-phosphate isomerase A"/>
    <property type="match status" value="1"/>
</dbReference>
<dbReference type="AlphaFoldDB" id="A0A9Q0KI23"/>
<comment type="catalytic activity">
    <reaction evidence="1">
        <text>aldehydo-D-ribose 5-phosphate = D-ribulose 5-phosphate</text>
        <dbReference type="Rhea" id="RHEA:14657"/>
        <dbReference type="ChEBI" id="CHEBI:58121"/>
        <dbReference type="ChEBI" id="CHEBI:58273"/>
        <dbReference type="EC" id="5.3.1.6"/>
    </reaction>
</comment>
<sequence>MQGAISFKQLAAGDKSLLFCRSIRPINGSNLWDFKRKGFSLSISAVSQNDTTQEVQDASKRALAKKAVGLVKSGMVVGLGTGSTSSLAIEELGRLINQGKLKDIVAVGANYQSRVLARQFGVKTVDLNDVNNIDIAFDGADEVDFNKNLLKGGGAAHTMQKVIDSMSKECIILADQSKVVLQLGSTFPVPVEVLPPAISPVLRRLVTLGGVPEIRSALRKDGPVITDLGNMVVDVSFPNGIQNPAELEKSINMIPGVVENGIVSGVVSSVMVAIQDRDDVIVMSLEEFAKIVQDQTKAEST</sequence>
<keyword evidence="5" id="KW-0413">Isomerase</keyword>
<evidence type="ECO:0000256" key="2">
    <source>
        <dbReference type="ARBA" id="ARBA00004988"/>
    </source>
</evidence>